<dbReference type="RefSeq" id="YP_009429981.1">
    <property type="nucleotide sequence ID" value="NC_022098.1"/>
</dbReference>
<evidence type="ECO:0000313" key="2">
    <source>
        <dbReference type="EMBL" id="ATE82142.1"/>
    </source>
</evidence>
<dbReference type="EMBL" id="KC977571">
    <property type="protein sequence ID" value="ATE82142.1"/>
    <property type="molecule type" value="Genomic_DNA"/>
</dbReference>
<dbReference type="Proteomes" id="UP000204584">
    <property type="component" value="Segment"/>
</dbReference>
<protein>
    <recommendedName>
        <fullName evidence="4">Ankyrin repeat domain containing protein</fullName>
    </recommendedName>
</protein>
<feature type="region of interest" description="Disordered" evidence="1">
    <location>
        <begin position="1"/>
        <end position="28"/>
    </location>
</feature>
<dbReference type="InterPro" id="IPR036770">
    <property type="entry name" value="Ankyrin_rpt-contain_sf"/>
</dbReference>
<reference evidence="2 3" key="1">
    <citation type="journal article" date="2013" name="Science">
        <title>Pandoraviruses: amoeba viruses with genomes up to 2.5 Mb reaching that of parasitic eukaryotes.</title>
        <authorList>
            <person name="Philippe N."/>
            <person name="Legendre M."/>
            <person name="Doutre G."/>
            <person name="Coute Y."/>
            <person name="Poirot O."/>
            <person name="Lescot M."/>
            <person name="Arslan D."/>
            <person name="Seltzer V."/>
            <person name="Bertaux L."/>
            <person name="Bruley C."/>
            <person name="Garin J."/>
            <person name="Claverie J.M."/>
            <person name="Abergel C."/>
        </authorList>
    </citation>
    <scope>NUCLEOTIDE SEQUENCE [LARGE SCALE GENOMIC DNA]</scope>
</reference>
<evidence type="ECO:0008006" key="4">
    <source>
        <dbReference type="Google" id="ProtNLM"/>
    </source>
</evidence>
<evidence type="ECO:0000313" key="3">
    <source>
        <dbReference type="Proteomes" id="UP000204584"/>
    </source>
</evidence>
<dbReference type="Gene3D" id="1.25.40.20">
    <property type="entry name" value="Ankyrin repeat-containing domain"/>
    <property type="match status" value="1"/>
</dbReference>
<dbReference type="PANTHER" id="PTHR46586">
    <property type="entry name" value="ANKYRIN REPEAT-CONTAINING PROTEIN"/>
    <property type="match status" value="1"/>
</dbReference>
<dbReference type="GeneID" id="34568148"/>
<name>A0A291ATE7_9VIRU</name>
<accession>A0A291ATE7</accession>
<sequence>MRRRQNASRRRRRPKANAASDHDLDRKMRTEDPVAPCIGLDSLPVEMVDAVLAKLEYRCDVARCRMASRLFWTRQNRPQDRYADSACPCSRHLRMPMPRSRYDHDSPYPGHGFHCYPRAIADALARGLVDEADWLWQRYLSALCAPPLLGEAQRRVFAYVHAVDYTAGRAWDVATERGDVGAVLWAHKILVSVGLRPKPCDARGAALSGRTGVVRWLLDANLVSDTWSAAAAAAKGGHLDLVRILLDAPPCPKNTHRWAGVWSSAADGGHVDVAAVLLDEFGLGYKRGTAPARCQPCDVETAATSGAIGTLALLWQRHGGAKHAPAAVKAAAKACRVDVLEWLVAMGVQPDRAQLASVCTCRGHGTRASPFDRWRRLRYGFAVSCDAIRCAIDHRDADALETMGATRMRSHLNGCCPCRCEIDWRRLLGDLFLHSGSLNGPTQQNKQAVAAMSHRDSDISRMATIMAHVHPRTCVTAGWLPVAVRAGNKPVVDVLLPHADDTHTIRDAAYEACWAGDQRLFAHLVALCGGPLSLHISMAGVHCADMAAFLMDTGVVDMPPSIYTLVEGVQGGRTLVVEAILARMTVDVGLLSSPTQATGSFSRPHDMLLDKAAEAGSAETIAILVASDLGPFFDNAAYHVAVETAAKSGRLDLITKLVDAMRTFGREPDSRIITQASVCARLTQQDDHMATASPLSTDETTVMRGLVDGDTIRMTGGYTITLGTCTRVMRVIRRWPHLAKPALIERLIDTGVHEAWLEGLYAAHRHLFTDSMIWVLIDAAILRGASDIVGWFCQRCALTPSCAAQSALEAVSMCDVASARYLLVDGGGAAMCTHANLVAAAASAVYEPPIEYRCDRDRWRAYRAEQRTPDEKAAADRMDHVDSGRCKHQYSLLCEAKARAWVNAWVTTCWRPAATAGIEPADPCDLTV</sequence>
<keyword evidence="3" id="KW-1185">Reference proteome</keyword>
<dbReference type="PANTHER" id="PTHR46586:SF3">
    <property type="entry name" value="ANKYRIN REPEAT-CONTAINING PROTEIN"/>
    <property type="match status" value="1"/>
</dbReference>
<dbReference type="KEGG" id="vg:34568148"/>
<feature type="compositionally biased region" description="Basic residues" evidence="1">
    <location>
        <begin position="1"/>
        <end position="15"/>
    </location>
</feature>
<dbReference type="InterPro" id="IPR052050">
    <property type="entry name" value="SecEffector_AnkRepeat"/>
</dbReference>
<evidence type="ECO:0000256" key="1">
    <source>
        <dbReference type="SAM" id="MobiDB-lite"/>
    </source>
</evidence>
<organism evidence="2 3">
    <name type="scientific">Pandoravirus salinus</name>
    <dbReference type="NCBI Taxonomy" id="1349410"/>
    <lineage>
        <taxon>Viruses</taxon>
        <taxon>Pandoravirus</taxon>
    </lineage>
</organism>
<gene>
    <name evidence="2" type="ORF">psal_cds_245</name>
</gene>
<proteinExistence type="predicted"/>
<dbReference type="SUPFAM" id="SSF48403">
    <property type="entry name" value="Ankyrin repeat"/>
    <property type="match status" value="1"/>
</dbReference>